<dbReference type="GO" id="GO:0003723">
    <property type="term" value="F:RNA binding"/>
    <property type="evidence" value="ECO:0007669"/>
    <property type="project" value="UniProtKB-UniRule"/>
</dbReference>
<dbReference type="Pfam" id="PF00035">
    <property type="entry name" value="dsrm"/>
    <property type="match status" value="2"/>
</dbReference>
<evidence type="ECO:0000256" key="3">
    <source>
        <dbReference type="PROSITE-ProRule" id="PRU00266"/>
    </source>
</evidence>
<gene>
    <name evidence="6" type="ORF">O6P43_014313</name>
</gene>
<feature type="domain" description="DRBM" evidence="5">
    <location>
        <begin position="60"/>
        <end position="129"/>
    </location>
</feature>
<proteinExistence type="predicted"/>
<keyword evidence="2 3" id="KW-0694">RNA-binding</keyword>
<keyword evidence="7" id="KW-1185">Reference proteome</keyword>
<comment type="caution">
    <text evidence="6">The sequence shown here is derived from an EMBL/GenBank/DDBJ whole genome shotgun (WGS) entry which is preliminary data.</text>
</comment>
<dbReference type="EMBL" id="JARAOO010000006">
    <property type="protein sequence ID" value="KAJ7964508.1"/>
    <property type="molecule type" value="Genomic_DNA"/>
</dbReference>
<dbReference type="SUPFAM" id="SSF54768">
    <property type="entry name" value="dsRNA-binding domain-like"/>
    <property type="match status" value="2"/>
</dbReference>
<sequence length="409" mass="43625">MASPQAQFTAPSPFSAQLQAKAPALISPQLPPLPQPSTSAALTSAAATVDFSINLQDHTLHKNRLQEYTQKSGIPLPVYQTVNEGSLRAPKFRSTVVVNGVCYTSPNTFPHRKAAEKDVARHAMEGITKKIKDEGCPMFHEDTVFCKSILNEFSMKMNLPLPTYNTSSQPGGLIPLFVSSLVFNGVVYTGDAGRSKKEAEQLAARSAILSLMGNSGSGPILSEIINSKFKLYAALHKVKNSHMYNGVVPVRAVVPVGVDVPVRDDVPVGAAVFVGSAVSVGAAVPVGANTRNNSVTSHSKSKEVVDLTVNNAPKVAVPASSIGTSPPHHEFIMPKQEMTSDVIKLPIAFVHPTSQEPNVDGPGDAKKRRKNKKKANKKPHTDTLSFLQIAKCCNSGNSNTTLFSCPVTV</sequence>
<dbReference type="Proteomes" id="UP001163823">
    <property type="component" value="Chromosome 6"/>
</dbReference>
<dbReference type="PROSITE" id="PS50137">
    <property type="entry name" value="DS_RBD"/>
    <property type="match status" value="2"/>
</dbReference>
<evidence type="ECO:0000256" key="2">
    <source>
        <dbReference type="ARBA" id="ARBA00022884"/>
    </source>
</evidence>
<reference evidence="6" key="1">
    <citation type="journal article" date="2023" name="Science">
        <title>Elucidation of the pathway for biosynthesis of saponin adjuvants from the soapbark tree.</title>
        <authorList>
            <person name="Reed J."/>
            <person name="Orme A."/>
            <person name="El-Demerdash A."/>
            <person name="Owen C."/>
            <person name="Martin L.B.B."/>
            <person name="Misra R.C."/>
            <person name="Kikuchi S."/>
            <person name="Rejzek M."/>
            <person name="Martin A.C."/>
            <person name="Harkess A."/>
            <person name="Leebens-Mack J."/>
            <person name="Louveau T."/>
            <person name="Stephenson M.J."/>
            <person name="Osbourn A."/>
        </authorList>
    </citation>
    <scope>NUCLEOTIDE SEQUENCE</scope>
    <source>
        <strain evidence="6">S10</strain>
    </source>
</reference>
<evidence type="ECO:0000256" key="1">
    <source>
        <dbReference type="ARBA" id="ARBA00022737"/>
    </source>
</evidence>
<dbReference type="Gene3D" id="3.30.160.20">
    <property type="match status" value="2"/>
</dbReference>
<evidence type="ECO:0000313" key="6">
    <source>
        <dbReference type="EMBL" id="KAJ7964508.1"/>
    </source>
</evidence>
<feature type="domain" description="DRBM" evidence="5">
    <location>
        <begin position="145"/>
        <end position="213"/>
    </location>
</feature>
<dbReference type="InterPro" id="IPR014720">
    <property type="entry name" value="dsRBD_dom"/>
</dbReference>
<evidence type="ECO:0000313" key="7">
    <source>
        <dbReference type="Proteomes" id="UP001163823"/>
    </source>
</evidence>
<name>A0AAD7LUG8_QUISA</name>
<evidence type="ECO:0000256" key="4">
    <source>
        <dbReference type="SAM" id="MobiDB-lite"/>
    </source>
</evidence>
<dbReference type="KEGG" id="qsa:O6P43_014313"/>
<dbReference type="PANTHER" id="PTHR46031">
    <property type="match status" value="1"/>
</dbReference>
<evidence type="ECO:0000259" key="5">
    <source>
        <dbReference type="PROSITE" id="PS50137"/>
    </source>
</evidence>
<feature type="compositionally biased region" description="Basic residues" evidence="4">
    <location>
        <begin position="366"/>
        <end position="378"/>
    </location>
</feature>
<accession>A0AAD7LUG8</accession>
<feature type="region of interest" description="Disordered" evidence="4">
    <location>
        <begin position="352"/>
        <end position="381"/>
    </location>
</feature>
<keyword evidence="1" id="KW-0677">Repeat</keyword>
<dbReference type="CDD" id="cd00048">
    <property type="entry name" value="DSRM_SF"/>
    <property type="match status" value="1"/>
</dbReference>
<dbReference type="PANTHER" id="PTHR46031:SF37">
    <property type="entry name" value="DRBM DOMAIN-CONTAINING PROTEIN"/>
    <property type="match status" value="1"/>
</dbReference>
<dbReference type="SMART" id="SM00358">
    <property type="entry name" value="DSRM"/>
    <property type="match status" value="2"/>
</dbReference>
<dbReference type="AlphaFoldDB" id="A0AAD7LUG8"/>
<organism evidence="6 7">
    <name type="scientific">Quillaja saponaria</name>
    <name type="common">Soap bark tree</name>
    <dbReference type="NCBI Taxonomy" id="32244"/>
    <lineage>
        <taxon>Eukaryota</taxon>
        <taxon>Viridiplantae</taxon>
        <taxon>Streptophyta</taxon>
        <taxon>Embryophyta</taxon>
        <taxon>Tracheophyta</taxon>
        <taxon>Spermatophyta</taxon>
        <taxon>Magnoliopsida</taxon>
        <taxon>eudicotyledons</taxon>
        <taxon>Gunneridae</taxon>
        <taxon>Pentapetalae</taxon>
        <taxon>rosids</taxon>
        <taxon>fabids</taxon>
        <taxon>Fabales</taxon>
        <taxon>Quillajaceae</taxon>
        <taxon>Quillaja</taxon>
    </lineage>
</organism>
<protein>
    <submittedName>
        <fullName evidence="6">Double-stranded RNA-binding protein</fullName>
    </submittedName>
</protein>